<feature type="domain" description="Response regulatory" evidence="2">
    <location>
        <begin position="4"/>
        <end position="119"/>
    </location>
</feature>
<dbReference type="InterPro" id="IPR011006">
    <property type="entry name" value="CheY-like_superfamily"/>
</dbReference>
<keyword evidence="4" id="KW-1185">Reference proteome</keyword>
<dbReference type="CDD" id="cd17569">
    <property type="entry name" value="REC_HupR-like"/>
    <property type="match status" value="1"/>
</dbReference>
<sequence>MKPRILLVDDEPNVLSALRRQLRELYEVDVQSVPAEALKRLDRTKPYAAAVSDFKMPGMNGIEFLNELKTLSPDTTRLMLTGYADLDNAIRAVNDGNIFRFLTKPCERDNLLQNVADAVRQYELVTAKRVLLEKTLKGSVDLLSEITAMVNPHAGERINRVRRYVRYFAEKKEFKDLWRYDIAAMLCQLGTLILPPGTLETLETGGELTPEQVQLWEMHPVIAQSLVSKLPRLNSIADMIAYQLKGFDGTGTPRDNLKEEDIPIGGRILKVALDYDMARQREENPQKAFLSMEKTIEEYDPELMYYLEGMLGVEARYAIRTVTLQELIPGMVLHEDVVSRQGALLVRKSLELTKDKIDRMHMFAEKVGIPETFTVLVPETVD</sequence>
<dbReference type="Pfam" id="PF13487">
    <property type="entry name" value="HD_5"/>
    <property type="match status" value="1"/>
</dbReference>
<evidence type="ECO:0000259" key="2">
    <source>
        <dbReference type="PROSITE" id="PS50110"/>
    </source>
</evidence>
<dbReference type="Gene3D" id="1.10.3210.10">
    <property type="entry name" value="Hypothetical protein af1432"/>
    <property type="match status" value="1"/>
</dbReference>
<feature type="modified residue" description="4-aspartylphosphate" evidence="1">
    <location>
        <position position="53"/>
    </location>
</feature>
<reference evidence="3 4" key="1">
    <citation type="submission" date="2015-09" db="EMBL/GenBank/DDBJ databases">
        <title>Genome of Desulfovibrio dechloracetivorans BerOc1, a mercury methylating strain isolated from highly hydrocarbons and metals contaminated coastal sediments.</title>
        <authorList>
            <person name="Goni Urriza M."/>
            <person name="Gassie C."/>
            <person name="Bouchez O."/>
            <person name="Klopp C."/>
            <person name="Ranchou-Peyruse A."/>
            <person name="Remy G."/>
        </authorList>
    </citation>
    <scope>NUCLEOTIDE SEQUENCE [LARGE SCALE GENOMIC DNA]</scope>
    <source>
        <strain evidence="3 4">BerOc1</strain>
    </source>
</reference>
<dbReference type="InterPro" id="IPR001789">
    <property type="entry name" value="Sig_transdc_resp-reg_receiver"/>
</dbReference>
<name>A0A1J5N3P0_9BACT</name>
<dbReference type="PROSITE" id="PS50110">
    <property type="entry name" value="RESPONSE_REGULATORY"/>
    <property type="match status" value="1"/>
</dbReference>
<dbReference type="SUPFAM" id="SSF52172">
    <property type="entry name" value="CheY-like"/>
    <property type="match status" value="1"/>
</dbReference>
<dbReference type="Proteomes" id="UP000181901">
    <property type="component" value="Unassembled WGS sequence"/>
</dbReference>
<dbReference type="SMART" id="SM00448">
    <property type="entry name" value="REC"/>
    <property type="match status" value="1"/>
</dbReference>
<dbReference type="GO" id="GO:0000160">
    <property type="term" value="P:phosphorelay signal transduction system"/>
    <property type="evidence" value="ECO:0007669"/>
    <property type="project" value="InterPro"/>
</dbReference>
<evidence type="ECO:0000256" key="1">
    <source>
        <dbReference type="PROSITE-ProRule" id="PRU00169"/>
    </source>
</evidence>
<evidence type="ECO:0000313" key="3">
    <source>
        <dbReference type="EMBL" id="OIQ50235.1"/>
    </source>
</evidence>
<dbReference type="PANTHER" id="PTHR45228">
    <property type="entry name" value="CYCLIC DI-GMP PHOSPHODIESTERASE TM_0186-RELATED"/>
    <property type="match status" value="1"/>
</dbReference>
<comment type="caution">
    <text evidence="3">The sequence shown here is derived from an EMBL/GenBank/DDBJ whole genome shotgun (WGS) entry which is preliminary data.</text>
</comment>
<dbReference type="OrthoDB" id="9802066at2"/>
<dbReference type="Pfam" id="PF00072">
    <property type="entry name" value="Response_reg"/>
    <property type="match status" value="1"/>
</dbReference>
<protein>
    <submittedName>
        <fullName evidence="3">Hydrogenase transcriptional regulatory protein hupR1</fullName>
    </submittedName>
</protein>
<proteinExistence type="predicted"/>
<dbReference type="AlphaFoldDB" id="A0A1J5N3P0"/>
<dbReference type="PANTHER" id="PTHR45228:SF8">
    <property type="entry name" value="TWO-COMPONENT RESPONSE REGULATOR-RELATED"/>
    <property type="match status" value="1"/>
</dbReference>
<evidence type="ECO:0000313" key="4">
    <source>
        <dbReference type="Proteomes" id="UP000181901"/>
    </source>
</evidence>
<gene>
    <name evidence="3" type="primary">hupR1_1</name>
    <name evidence="3" type="ORF">BerOc1_02166</name>
</gene>
<organism evidence="3 4">
    <name type="scientific">Pseudodesulfovibrio hydrargyri</name>
    <dbReference type="NCBI Taxonomy" id="2125990"/>
    <lineage>
        <taxon>Bacteria</taxon>
        <taxon>Pseudomonadati</taxon>
        <taxon>Thermodesulfobacteriota</taxon>
        <taxon>Desulfovibrionia</taxon>
        <taxon>Desulfovibrionales</taxon>
        <taxon>Desulfovibrionaceae</taxon>
    </lineage>
</organism>
<dbReference type="Gene3D" id="3.40.50.2300">
    <property type="match status" value="1"/>
</dbReference>
<dbReference type="RefSeq" id="WP_071545692.1">
    <property type="nucleotide sequence ID" value="NZ_LKAQ01000004.1"/>
</dbReference>
<keyword evidence="1" id="KW-0597">Phosphoprotein</keyword>
<accession>A0A1J5N3P0</accession>
<dbReference type="InterPro" id="IPR052020">
    <property type="entry name" value="Cyclic_di-GMP/3'3'-cGAMP_PDE"/>
</dbReference>
<dbReference type="EMBL" id="LKAQ01000004">
    <property type="protein sequence ID" value="OIQ50235.1"/>
    <property type="molecule type" value="Genomic_DNA"/>
</dbReference>